<dbReference type="Proteomes" id="UP000233551">
    <property type="component" value="Unassembled WGS sequence"/>
</dbReference>
<organism evidence="1 2">
    <name type="scientific">Punica granatum</name>
    <name type="common">Pomegranate</name>
    <dbReference type="NCBI Taxonomy" id="22663"/>
    <lineage>
        <taxon>Eukaryota</taxon>
        <taxon>Viridiplantae</taxon>
        <taxon>Streptophyta</taxon>
        <taxon>Embryophyta</taxon>
        <taxon>Tracheophyta</taxon>
        <taxon>Spermatophyta</taxon>
        <taxon>Magnoliopsida</taxon>
        <taxon>eudicotyledons</taxon>
        <taxon>Gunneridae</taxon>
        <taxon>Pentapetalae</taxon>
        <taxon>rosids</taxon>
        <taxon>malvids</taxon>
        <taxon>Myrtales</taxon>
        <taxon>Lythraceae</taxon>
        <taxon>Punica</taxon>
    </lineage>
</organism>
<accession>A0A2I0H2M3</accession>
<sequence>MVCFDTFHSGSGNIDSVGLTWYSNVYDAHHEVAGSDMQVAWGFGELRSLTRHYLLSLDGAILHALVTCGFEYFEVNIVIVKERISNFCSLLLILGYGRVFPGFGTGSLMVHPGQLVVGLRCVFGRTTGFLGEERYYIDL</sequence>
<keyword evidence="2" id="KW-1185">Reference proteome</keyword>
<dbReference type="EMBL" id="PGOL01043238">
    <property type="protein sequence ID" value="PKH93077.1"/>
    <property type="molecule type" value="Genomic_DNA"/>
</dbReference>
<reference evidence="1 2" key="1">
    <citation type="submission" date="2017-11" db="EMBL/GenBank/DDBJ databases">
        <title>De-novo sequencing of pomegranate (Punica granatum L.) genome.</title>
        <authorList>
            <person name="Akparov Z."/>
            <person name="Amiraslanov A."/>
            <person name="Hajiyeva S."/>
            <person name="Abbasov M."/>
            <person name="Kaur K."/>
            <person name="Hamwieh A."/>
            <person name="Solovyev V."/>
            <person name="Salamov A."/>
            <person name="Braich B."/>
            <person name="Kosarev P."/>
            <person name="Mahmoud A."/>
            <person name="Hajiyev E."/>
            <person name="Babayeva S."/>
            <person name="Izzatullayeva V."/>
            <person name="Mammadov A."/>
            <person name="Mammadov A."/>
            <person name="Sharifova S."/>
            <person name="Ojaghi J."/>
            <person name="Eynullazada K."/>
            <person name="Bayramov B."/>
            <person name="Abdulazimova A."/>
            <person name="Shahmuradov I."/>
        </authorList>
    </citation>
    <scope>NUCLEOTIDE SEQUENCE [LARGE SCALE GENOMIC DNA]</scope>
    <source>
        <strain evidence="2">cv. AG2017</strain>
        <tissue evidence="1">Leaf</tissue>
    </source>
</reference>
<comment type="caution">
    <text evidence="1">The sequence shown here is derived from an EMBL/GenBank/DDBJ whole genome shotgun (WGS) entry which is preliminary data.</text>
</comment>
<evidence type="ECO:0000313" key="2">
    <source>
        <dbReference type="Proteomes" id="UP000233551"/>
    </source>
</evidence>
<evidence type="ECO:0000313" key="1">
    <source>
        <dbReference type="EMBL" id="PKH93077.1"/>
    </source>
</evidence>
<protein>
    <submittedName>
        <fullName evidence="1">Uncharacterized protein</fullName>
    </submittedName>
</protein>
<proteinExistence type="predicted"/>
<name>A0A2I0H2M3_PUNGR</name>
<dbReference type="AlphaFoldDB" id="A0A2I0H2M3"/>
<gene>
    <name evidence="1" type="ORF">CRG98_049845</name>
</gene>